<dbReference type="AlphaFoldDB" id="A0A433MW65"/>
<dbReference type="RefSeq" id="WP_016872859.1">
    <property type="nucleotide sequence ID" value="NZ_AJLN01000080.1"/>
</dbReference>
<organism evidence="3 4">
    <name type="scientific">Chlorogloeopsis fritschii PCC 6912</name>
    <dbReference type="NCBI Taxonomy" id="211165"/>
    <lineage>
        <taxon>Bacteria</taxon>
        <taxon>Bacillati</taxon>
        <taxon>Cyanobacteriota</taxon>
        <taxon>Cyanophyceae</taxon>
        <taxon>Nostocales</taxon>
        <taxon>Chlorogloeopsidaceae</taxon>
        <taxon>Chlorogloeopsis</taxon>
    </lineage>
</organism>
<feature type="compositionally biased region" description="Polar residues" evidence="2">
    <location>
        <begin position="98"/>
        <end position="119"/>
    </location>
</feature>
<comment type="caution">
    <text evidence="3">The sequence shown here is derived from an EMBL/GenBank/DDBJ whole genome shotgun (WGS) entry which is preliminary data.</text>
</comment>
<protein>
    <submittedName>
        <fullName evidence="3">Uncharacterized protein</fullName>
    </submittedName>
</protein>
<evidence type="ECO:0000313" key="4">
    <source>
        <dbReference type="Proteomes" id="UP000268857"/>
    </source>
</evidence>
<dbReference type="EMBL" id="RSCJ01000055">
    <property type="protein sequence ID" value="RUR72199.1"/>
    <property type="molecule type" value="Genomic_DNA"/>
</dbReference>
<name>A0A433MW65_CHLFR</name>
<reference evidence="3 4" key="1">
    <citation type="journal article" date="2019" name="Genome Biol. Evol.">
        <title>Day and night: Metabolic profiles and evolutionary relationships of six axenic non-marine cyanobacteria.</title>
        <authorList>
            <person name="Will S.E."/>
            <person name="Henke P."/>
            <person name="Boedeker C."/>
            <person name="Huang S."/>
            <person name="Brinkmann H."/>
            <person name="Rohde M."/>
            <person name="Jarek M."/>
            <person name="Friedl T."/>
            <person name="Seufert S."/>
            <person name="Schumacher M."/>
            <person name="Overmann J."/>
            <person name="Neumann-Schaal M."/>
            <person name="Petersen J."/>
        </authorList>
    </citation>
    <scope>NUCLEOTIDE SEQUENCE [LARGE SCALE GENOMIC DNA]</scope>
    <source>
        <strain evidence="3 4">PCC 6912</strain>
    </source>
</reference>
<accession>A0A433MW65</accession>
<feature type="region of interest" description="Disordered" evidence="2">
    <location>
        <begin position="86"/>
        <end position="132"/>
    </location>
</feature>
<evidence type="ECO:0000313" key="3">
    <source>
        <dbReference type="EMBL" id="RUR72199.1"/>
    </source>
</evidence>
<sequence length="234" mass="26972">MADLSEILRLLEAERDRYVLEAADLERRLSFIRNQIHALEALIPKYVLEEKINHTYKRLPESSVQVLLEDRTHSVDQEELETLDEELETEQEFEHKTNPSLTTPQSTSIPSTDLTTSTQEEPDISDIPKLSVPRKPGTLPLLREFQEYSIQNAILILMRRRPDLHFHIDAIVRDLYGNKLTPDQFKTAKTNVGKMLSTGVQAGLWYRVLHAHGVYTLKHEKGVTSKLLKPLKKK</sequence>
<keyword evidence="4" id="KW-1185">Reference proteome</keyword>
<dbReference type="Proteomes" id="UP000268857">
    <property type="component" value="Unassembled WGS sequence"/>
</dbReference>
<dbReference type="OrthoDB" id="512013at2"/>
<dbReference type="STRING" id="211165.GCA_000317285_02860"/>
<keyword evidence="1" id="KW-0175">Coiled coil</keyword>
<evidence type="ECO:0000256" key="1">
    <source>
        <dbReference type="SAM" id="Coils"/>
    </source>
</evidence>
<gene>
    <name evidence="3" type="ORF">PCC6912_64670</name>
</gene>
<proteinExistence type="predicted"/>
<evidence type="ECO:0000256" key="2">
    <source>
        <dbReference type="SAM" id="MobiDB-lite"/>
    </source>
</evidence>
<feature type="coiled-coil region" evidence="1">
    <location>
        <begin position="1"/>
        <end position="42"/>
    </location>
</feature>